<evidence type="ECO:0000313" key="3">
    <source>
        <dbReference type="EMBL" id="QUV94828.1"/>
    </source>
</evidence>
<dbReference type="EMBL" id="CP072642">
    <property type="protein sequence ID" value="QUV94828.1"/>
    <property type="molecule type" value="Genomic_DNA"/>
</dbReference>
<evidence type="ECO:0000259" key="2">
    <source>
        <dbReference type="Pfam" id="PF05193"/>
    </source>
</evidence>
<dbReference type="InterPro" id="IPR011765">
    <property type="entry name" value="Pept_M16_N"/>
</dbReference>
<protein>
    <submittedName>
        <fullName evidence="3">Insulinase family protein</fullName>
    </submittedName>
</protein>
<dbReference type="SUPFAM" id="SSF63411">
    <property type="entry name" value="LuxS/MPP-like metallohydrolase"/>
    <property type="match status" value="2"/>
</dbReference>
<evidence type="ECO:0000259" key="1">
    <source>
        <dbReference type="Pfam" id="PF00675"/>
    </source>
</evidence>
<dbReference type="Pfam" id="PF05193">
    <property type="entry name" value="Peptidase_M16_C"/>
    <property type="match status" value="1"/>
</dbReference>
<accession>A0ABX8B1F2</accession>
<keyword evidence="4" id="KW-1185">Reference proteome</keyword>
<dbReference type="Pfam" id="PF00675">
    <property type="entry name" value="Peptidase_M16"/>
    <property type="match status" value="1"/>
</dbReference>
<organism evidence="3 4">
    <name type="scientific">Chloracidobacterium sp. N</name>
    <dbReference type="NCBI Taxonomy" id="2821540"/>
    <lineage>
        <taxon>Bacteria</taxon>
        <taxon>Pseudomonadati</taxon>
        <taxon>Acidobacteriota</taxon>
        <taxon>Terriglobia</taxon>
        <taxon>Terriglobales</taxon>
        <taxon>Acidobacteriaceae</taxon>
        <taxon>Chloracidobacterium</taxon>
        <taxon>Chloracidobacterium aggregatum</taxon>
    </lineage>
</organism>
<name>A0ABX8B1F2_9BACT</name>
<dbReference type="Proteomes" id="UP000677668">
    <property type="component" value="Chromosome 1"/>
</dbReference>
<dbReference type="InterPro" id="IPR050361">
    <property type="entry name" value="MPP/UQCRC_Complex"/>
</dbReference>
<feature type="domain" description="Peptidase M16 C-terminal" evidence="2">
    <location>
        <begin position="171"/>
        <end position="352"/>
    </location>
</feature>
<dbReference type="Gene3D" id="3.30.830.10">
    <property type="entry name" value="Metalloenzyme, LuxS/M16 peptidase-like"/>
    <property type="match status" value="2"/>
</dbReference>
<reference evidence="3 4" key="1">
    <citation type="submission" date="2021-03" db="EMBL/GenBank/DDBJ databases">
        <title>Genomic and phenotypic characterization of Chloracidobacterium isolates provides evidence for multiple species.</title>
        <authorList>
            <person name="Saini M.K."/>
            <person name="Costas A.M.G."/>
            <person name="Tank M."/>
            <person name="Bryant D.A."/>
        </authorList>
    </citation>
    <scope>NUCLEOTIDE SEQUENCE [LARGE SCALE GENOMIC DNA]</scope>
    <source>
        <strain evidence="3 4">N</strain>
    </source>
</reference>
<dbReference type="InterPro" id="IPR007863">
    <property type="entry name" value="Peptidase_M16_C"/>
</dbReference>
<feature type="domain" description="Peptidase M16 N-terminal" evidence="1">
    <location>
        <begin position="27"/>
        <end position="161"/>
    </location>
</feature>
<dbReference type="InterPro" id="IPR011249">
    <property type="entry name" value="Metalloenz_LuxS/M16"/>
</dbReference>
<dbReference type="PANTHER" id="PTHR11851:SF224">
    <property type="entry name" value="PROCESSING PROTEASE"/>
    <property type="match status" value="1"/>
</dbReference>
<gene>
    <name evidence="3" type="ORF">J8C05_05155</name>
</gene>
<proteinExistence type="predicted"/>
<dbReference type="PANTHER" id="PTHR11851">
    <property type="entry name" value="METALLOPROTEASE"/>
    <property type="match status" value="1"/>
</dbReference>
<sequence>MPFEQAVHRVVLPNGCVALLAEQSALPAVALYAIVAYGSRYESEDQAGLASLLGDMLDEGTAQHTAQDIALAIEATGARLNTFGGYARSGLGLTALRDDFPQLLTIAADLLRHSRFPEDRFTPCQARRLAQLRSRADDARTVASDAFDALVYPGHPAGRPIVGYETTVSQLTVDDLRTAYARFFVPNNLLIAIVGDLPVAEMERRLMEVLADWAPAPDFRLPTVPPVQRQTVPQEQVLSRPDKEQIHILLGHLGITRTHPDYHALRVMDVILGDSPGMTARIPRILRDDLGLAYTTYANITSTAGVDPGRFVAYIGTSPEHQTKAIAAIRDEIERMRQEVVTPEELAAAKAYLTGSFVFNFETNAQRALFLIETEIHGLGDDYAQRYPERIDAVTAEDVLRVSQAHLNPAALTTVIAGPVSSGAGA</sequence>
<dbReference type="RefSeq" id="WP_211423095.1">
    <property type="nucleotide sequence ID" value="NZ_CP072642.1"/>
</dbReference>
<evidence type="ECO:0000313" key="4">
    <source>
        <dbReference type="Proteomes" id="UP000677668"/>
    </source>
</evidence>